<dbReference type="EMBL" id="JBBVGT010000002">
    <property type="protein sequence ID" value="MFB5945248.1"/>
    <property type="molecule type" value="Genomic_DNA"/>
</dbReference>
<dbReference type="InterPro" id="IPR023997">
    <property type="entry name" value="TonB-dep_OMP_SusC/RagA_CS"/>
</dbReference>
<evidence type="ECO:0000256" key="4">
    <source>
        <dbReference type="ARBA" id="ARBA00022692"/>
    </source>
</evidence>
<evidence type="ECO:0000256" key="2">
    <source>
        <dbReference type="ARBA" id="ARBA00022448"/>
    </source>
</evidence>
<keyword evidence="10" id="KW-1185">Reference proteome</keyword>
<dbReference type="RefSeq" id="WP_375556791.1">
    <property type="nucleotide sequence ID" value="NZ_JBBVGT010000002.1"/>
</dbReference>
<keyword evidence="2 7" id="KW-0813">Transport</keyword>
<evidence type="ECO:0000256" key="6">
    <source>
        <dbReference type="ARBA" id="ARBA00023237"/>
    </source>
</evidence>
<dbReference type="Pfam" id="PF07715">
    <property type="entry name" value="Plug"/>
    <property type="match status" value="1"/>
</dbReference>
<dbReference type="SUPFAM" id="SSF56935">
    <property type="entry name" value="Porins"/>
    <property type="match status" value="1"/>
</dbReference>
<dbReference type="PROSITE" id="PS52016">
    <property type="entry name" value="TONB_DEPENDENT_REC_3"/>
    <property type="match status" value="1"/>
</dbReference>
<evidence type="ECO:0000256" key="5">
    <source>
        <dbReference type="ARBA" id="ARBA00023136"/>
    </source>
</evidence>
<dbReference type="Proteomes" id="UP001580928">
    <property type="component" value="Unassembled WGS sequence"/>
</dbReference>
<keyword evidence="4 7" id="KW-0812">Transmembrane</keyword>
<dbReference type="InterPro" id="IPR036942">
    <property type="entry name" value="Beta-barrel_TonB_sf"/>
</dbReference>
<dbReference type="InterPro" id="IPR012910">
    <property type="entry name" value="Plug_dom"/>
</dbReference>
<dbReference type="Gene3D" id="2.40.170.20">
    <property type="entry name" value="TonB-dependent receptor, beta-barrel domain"/>
    <property type="match status" value="1"/>
</dbReference>
<reference evidence="9 10" key="1">
    <citation type="submission" date="2024-04" db="EMBL/GenBank/DDBJ databases">
        <title>Albibacterium profundi sp. nov., isolated from sediment of the Challenger Deep of Mariana Trench.</title>
        <authorList>
            <person name="Wang Y."/>
        </authorList>
    </citation>
    <scope>NUCLEOTIDE SEQUENCE [LARGE SCALE GENOMIC DNA]</scope>
    <source>
        <strain evidence="9 10">RHL897</strain>
    </source>
</reference>
<dbReference type="Gene3D" id="2.170.130.10">
    <property type="entry name" value="TonB-dependent receptor, plug domain"/>
    <property type="match status" value="1"/>
</dbReference>
<name>A0ABV5CCZ9_9SPHI</name>
<dbReference type="InterPro" id="IPR023996">
    <property type="entry name" value="TonB-dep_OMP_SusC/RagA"/>
</dbReference>
<dbReference type="Pfam" id="PF13715">
    <property type="entry name" value="CarbopepD_reg_2"/>
    <property type="match status" value="1"/>
</dbReference>
<keyword evidence="3 7" id="KW-1134">Transmembrane beta strand</keyword>
<keyword evidence="6 7" id="KW-0998">Cell outer membrane</keyword>
<sequence length="1049" mass="116777">MNNFYRLTCSLLFFCLLNLSLYGQKIISGEVIDREANLPLPGVSVLTGSPSKGIAVTNADGSFTVSVPVGAELTFKFIGFENTVEIIDDEVDRLTVYMDVESNVMQEAVVVGYQQRTRETMTGSSVVISGKELQNVPVANVMELLQGKVAGLNIQNNVGSPGMRGSTVIRGISNINVTGAGNDAYLTPTAPLFVIDGVPVDDNVNYQYGFEQAGPGISPLSLIPSEDIEQIEVLKDAQATSLYGSRGAYGVILVTTKRGKSKIPIIQYTSNFFVSTPPQLREVIGGKEERMLRINQILQNDTSYYNALDLVNKTSFLADSLNPYYNNSTNWQSYFYRTTYNQTHNVNISGGDQLFNYKVNTGYYDEKGIIENTGFTRYSLNMNMQYQPTNRFKLFAAINSAVGNNSKGSGNSLKQTGVAGGGAASSLLPSPSLYTASNELLGALSVKNENKTTNISTNLELQYEPIQGLRGTTTFSYTYNTATEDSFKPSALNNNFSEVYAYNDRRSSLYNRNMISYVKSWQDKHTFSIYAFNELNLTDFRADVILNKRTPSDQIQGPLGYDWFNSRGGTLNNLTDARSVAFAGSASYNYDLKYVVDLSYRFDGSSTNGPESPYSKNPSVAVRWNFYRENFLENADWLDYGSIRLSWGKNIVPTGSIYDVYGKYVGNVTNYNNNPTVALDLGAIPNTSLLPSTTTQWNGGFDLGFLGGKYNITFDTYYKQVDALLRQKEIANHNAFGGISTNETSMVNYGYELSFTVRPLNASSPVQWTVSANGALNKDVMASLPDGVRQLLLEDNTATNQAILYRLGINSLSNVLLHNKGVFVTDQGVPVDPLTGLRYRSSVSTEEGSYYRAGDPYFTDLNGDYILDENDYVIVGNSQPKVTGGISSFLQYKNWSMNLNFSYTLYRDVLNNALAQRFQNFANPLNMGALVPVEEMDYWRNPGDQAMYPNPYDYTRYNYYQPYRYDQTLFQEDGSYFKINQITLSYNLDRNFTQQYGISSIRLYGTAYNVYTFSNYSGPDPELVTALGRDSSGGYPNKRSYTLGLQVQF</sequence>
<protein>
    <submittedName>
        <fullName evidence="9">SusC/RagA family TonB-linked outer membrane protein</fullName>
    </submittedName>
</protein>
<comment type="similarity">
    <text evidence="7">Belongs to the TonB-dependent receptor family.</text>
</comment>
<dbReference type="InterPro" id="IPR037066">
    <property type="entry name" value="Plug_dom_sf"/>
</dbReference>
<evidence type="ECO:0000256" key="3">
    <source>
        <dbReference type="ARBA" id="ARBA00022452"/>
    </source>
</evidence>
<dbReference type="NCBIfam" id="TIGR04056">
    <property type="entry name" value="OMP_RagA_SusC"/>
    <property type="match status" value="1"/>
</dbReference>
<comment type="subcellular location">
    <subcellularLocation>
        <location evidence="1 7">Cell outer membrane</location>
        <topology evidence="1 7">Multi-pass membrane protein</topology>
    </subcellularLocation>
</comment>
<dbReference type="InterPro" id="IPR039426">
    <property type="entry name" value="TonB-dep_rcpt-like"/>
</dbReference>
<accession>A0ABV5CCZ9</accession>
<feature type="domain" description="TonB-dependent receptor plug" evidence="8">
    <location>
        <begin position="120"/>
        <end position="251"/>
    </location>
</feature>
<dbReference type="SUPFAM" id="SSF49464">
    <property type="entry name" value="Carboxypeptidase regulatory domain-like"/>
    <property type="match status" value="1"/>
</dbReference>
<evidence type="ECO:0000256" key="7">
    <source>
        <dbReference type="PROSITE-ProRule" id="PRU01360"/>
    </source>
</evidence>
<dbReference type="InterPro" id="IPR008969">
    <property type="entry name" value="CarboxyPept-like_regulatory"/>
</dbReference>
<keyword evidence="5 7" id="KW-0472">Membrane</keyword>
<gene>
    <name evidence="9" type="ORF">WKR92_05360</name>
</gene>
<proteinExistence type="inferred from homology"/>
<evidence type="ECO:0000313" key="10">
    <source>
        <dbReference type="Proteomes" id="UP001580928"/>
    </source>
</evidence>
<comment type="caution">
    <text evidence="9">The sequence shown here is derived from an EMBL/GenBank/DDBJ whole genome shotgun (WGS) entry which is preliminary data.</text>
</comment>
<evidence type="ECO:0000259" key="8">
    <source>
        <dbReference type="Pfam" id="PF07715"/>
    </source>
</evidence>
<evidence type="ECO:0000256" key="1">
    <source>
        <dbReference type="ARBA" id="ARBA00004571"/>
    </source>
</evidence>
<evidence type="ECO:0000313" key="9">
    <source>
        <dbReference type="EMBL" id="MFB5945248.1"/>
    </source>
</evidence>
<dbReference type="NCBIfam" id="TIGR04057">
    <property type="entry name" value="SusC_RagA_signa"/>
    <property type="match status" value="1"/>
</dbReference>
<organism evidence="9 10">
    <name type="scientific">Albibacterium profundi</name>
    <dbReference type="NCBI Taxonomy" id="3134906"/>
    <lineage>
        <taxon>Bacteria</taxon>
        <taxon>Pseudomonadati</taxon>
        <taxon>Bacteroidota</taxon>
        <taxon>Sphingobacteriia</taxon>
        <taxon>Sphingobacteriales</taxon>
        <taxon>Sphingobacteriaceae</taxon>
        <taxon>Albibacterium</taxon>
    </lineage>
</organism>